<organism evidence="2 3">
    <name type="scientific">Microscilla marina ATCC 23134</name>
    <dbReference type="NCBI Taxonomy" id="313606"/>
    <lineage>
        <taxon>Bacteria</taxon>
        <taxon>Pseudomonadati</taxon>
        <taxon>Bacteroidota</taxon>
        <taxon>Cytophagia</taxon>
        <taxon>Cytophagales</taxon>
        <taxon>Microscillaceae</taxon>
        <taxon>Microscilla</taxon>
    </lineage>
</organism>
<keyword evidence="2" id="KW-0378">Hydrolase</keyword>
<keyword evidence="3" id="KW-1185">Reference proteome</keyword>
<dbReference type="GO" id="GO:0016787">
    <property type="term" value="F:hydrolase activity"/>
    <property type="evidence" value="ECO:0007669"/>
    <property type="project" value="UniProtKB-KW"/>
</dbReference>
<dbReference type="Proteomes" id="UP000004095">
    <property type="component" value="Unassembled WGS sequence"/>
</dbReference>
<dbReference type="PRINTS" id="PR00111">
    <property type="entry name" value="ABHYDROLASE"/>
</dbReference>
<proteinExistence type="predicted"/>
<dbReference type="InterPro" id="IPR029058">
    <property type="entry name" value="AB_hydrolase_fold"/>
</dbReference>
<dbReference type="Gene3D" id="3.40.50.1820">
    <property type="entry name" value="alpha/beta hydrolase"/>
    <property type="match status" value="1"/>
</dbReference>
<dbReference type="AlphaFoldDB" id="A1ZFS7"/>
<dbReference type="GO" id="GO:0016020">
    <property type="term" value="C:membrane"/>
    <property type="evidence" value="ECO:0007669"/>
    <property type="project" value="TreeGrafter"/>
</dbReference>
<dbReference type="ESTHER" id="9sphi-a1zfs7">
    <property type="family name" value="6_AlphaBeta_hydrolase"/>
</dbReference>
<dbReference type="PROSITE" id="PS51257">
    <property type="entry name" value="PROKAR_LIPOPROTEIN"/>
    <property type="match status" value="1"/>
</dbReference>
<dbReference type="SUPFAM" id="SSF53474">
    <property type="entry name" value="alpha/beta-Hydrolases"/>
    <property type="match status" value="1"/>
</dbReference>
<accession>A1ZFS7</accession>
<reference evidence="2 3" key="1">
    <citation type="submission" date="2007-01" db="EMBL/GenBank/DDBJ databases">
        <authorList>
            <person name="Haygood M."/>
            <person name="Podell S."/>
            <person name="Anderson C."/>
            <person name="Hopkinson B."/>
            <person name="Roe K."/>
            <person name="Barbeau K."/>
            <person name="Gaasterland T."/>
            <person name="Ferriera S."/>
            <person name="Johnson J."/>
            <person name="Kravitz S."/>
            <person name="Beeson K."/>
            <person name="Sutton G."/>
            <person name="Rogers Y.-H."/>
            <person name="Friedman R."/>
            <person name="Frazier M."/>
            <person name="Venter J.C."/>
        </authorList>
    </citation>
    <scope>NUCLEOTIDE SEQUENCE [LARGE SCALE GENOMIC DNA]</scope>
    <source>
        <strain evidence="2 3">ATCC 23134</strain>
    </source>
</reference>
<gene>
    <name evidence="2" type="ORF">M23134_01175</name>
</gene>
<protein>
    <submittedName>
        <fullName evidence="2">Alpha/beta hydrolase superfamily, putative</fullName>
    </submittedName>
</protein>
<evidence type="ECO:0000313" key="2">
    <source>
        <dbReference type="EMBL" id="EAY30851.1"/>
    </source>
</evidence>
<dbReference type="PANTHER" id="PTHR43798:SF33">
    <property type="entry name" value="HYDROLASE, PUTATIVE (AFU_ORTHOLOGUE AFUA_2G14860)-RELATED"/>
    <property type="match status" value="1"/>
</dbReference>
<dbReference type="InterPro" id="IPR050266">
    <property type="entry name" value="AB_hydrolase_sf"/>
</dbReference>
<feature type="domain" description="AB hydrolase-1" evidence="1">
    <location>
        <begin position="70"/>
        <end position="188"/>
    </location>
</feature>
<dbReference type="PANTHER" id="PTHR43798">
    <property type="entry name" value="MONOACYLGLYCEROL LIPASE"/>
    <property type="match status" value="1"/>
</dbReference>
<dbReference type="RefSeq" id="WP_002694562.1">
    <property type="nucleotide sequence ID" value="NZ_AAWS01000005.1"/>
</dbReference>
<evidence type="ECO:0000259" key="1">
    <source>
        <dbReference type="Pfam" id="PF00561"/>
    </source>
</evidence>
<dbReference type="eggNOG" id="COG1073">
    <property type="taxonomic scope" value="Bacteria"/>
</dbReference>
<dbReference type="InterPro" id="IPR000073">
    <property type="entry name" value="AB_hydrolase_1"/>
</dbReference>
<dbReference type="Pfam" id="PF00561">
    <property type="entry name" value="Abhydrolase_1"/>
    <property type="match status" value="1"/>
</dbReference>
<dbReference type="EMBL" id="AAWS01000005">
    <property type="protein sequence ID" value="EAY30851.1"/>
    <property type="molecule type" value="Genomic_DNA"/>
</dbReference>
<sequence>MTYFFLRHRLVFIFCVASISMLSTGCMKMRVNDSEIKAYFSKKTTPVKIKRYKVGKRVIRYIATGADTLPMVIFVHGAPGGLEAFNAFLADSALKGKAHLVSVDRPGYGYSNYGKSVPSIQKQAELLKPLLDSNRSGYPAILVGHSYGGPIIAKMAVLYPKQVAALVLAAPAIDPAHEKIFWISYPADWLLIRLIVPRGFRVANDEKLSHVDELEQMYDDWYKLRLPVTYIHGKRDIVVPFANAAFAKRMIRNAPLEMIIDKKMNHFIPWTHPQYIRTALLKYLKNLKK</sequence>
<comment type="caution">
    <text evidence="2">The sequence shown here is derived from an EMBL/GenBank/DDBJ whole genome shotgun (WGS) entry which is preliminary data.</text>
</comment>
<name>A1ZFS7_MICM2</name>
<evidence type="ECO:0000313" key="3">
    <source>
        <dbReference type="Proteomes" id="UP000004095"/>
    </source>
</evidence>